<dbReference type="GO" id="GO:0005524">
    <property type="term" value="F:ATP binding"/>
    <property type="evidence" value="ECO:0007669"/>
    <property type="project" value="UniProtKB-UniRule"/>
</dbReference>
<dbReference type="RefSeq" id="WP_018596957.1">
    <property type="nucleotide sequence ID" value="NZ_CABLBP010000005.1"/>
</dbReference>
<comment type="pathway">
    <text evidence="1 14">Cofactor biosynthesis; FAD biosynthesis; FAD from FMN: step 1/1.</text>
</comment>
<keyword evidence="9 14" id="KW-0274">FAD</keyword>
<feature type="domain" description="Riboflavin kinase" evidence="15">
    <location>
        <begin position="155"/>
        <end position="279"/>
    </location>
</feature>
<dbReference type="InterPro" id="IPR014729">
    <property type="entry name" value="Rossmann-like_a/b/a_fold"/>
</dbReference>
<dbReference type="GO" id="GO:0009398">
    <property type="term" value="P:FMN biosynthetic process"/>
    <property type="evidence" value="ECO:0007669"/>
    <property type="project" value="UniProtKB-UniRule"/>
</dbReference>
<comment type="similarity">
    <text evidence="14">Belongs to the ribF family.</text>
</comment>
<keyword evidence="5 14" id="KW-0808">Transferase</keyword>
<evidence type="ECO:0000256" key="6">
    <source>
        <dbReference type="ARBA" id="ARBA00022695"/>
    </source>
</evidence>
<dbReference type="SMART" id="SM00904">
    <property type="entry name" value="Flavokinase"/>
    <property type="match status" value="1"/>
</dbReference>
<evidence type="ECO:0000256" key="7">
    <source>
        <dbReference type="ARBA" id="ARBA00022741"/>
    </source>
</evidence>
<keyword evidence="4 14" id="KW-0288">FMN</keyword>
<keyword evidence="7 14" id="KW-0547">Nucleotide-binding</keyword>
<evidence type="ECO:0000256" key="14">
    <source>
        <dbReference type="PIRNR" id="PIRNR004491"/>
    </source>
</evidence>
<dbReference type="PIRSF" id="PIRSF004491">
    <property type="entry name" value="FAD_Synth"/>
    <property type="match status" value="1"/>
</dbReference>
<dbReference type="UniPathway" id="UPA00277">
    <property type="reaction ID" value="UER00407"/>
</dbReference>
<evidence type="ECO:0000256" key="2">
    <source>
        <dbReference type="ARBA" id="ARBA00005201"/>
    </source>
</evidence>
<dbReference type="GO" id="GO:0009231">
    <property type="term" value="P:riboflavin biosynthetic process"/>
    <property type="evidence" value="ECO:0007669"/>
    <property type="project" value="InterPro"/>
</dbReference>
<evidence type="ECO:0000256" key="11">
    <source>
        <dbReference type="ARBA" id="ARBA00023268"/>
    </source>
</evidence>
<dbReference type="Gene3D" id="2.40.30.30">
    <property type="entry name" value="Riboflavin kinase-like"/>
    <property type="match status" value="1"/>
</dbReference>
<evidence type="ECO:0000256" key="1">
    <source>
        <dbReference type="ARBA" id="ARBA00004726"/>
    </source>
</evidence>
<keyword evidence="8 14" id="KW-0418">Kinase</keyword>
<gene>
    <name evidence="16" type="ORF">E5259_27065</name>
</gene>
<dbReference type="InterPro" id="IPR023468">
    <property type="entry name" value="Riboflavin_kinase"/>
</dbReference>
<dbReference type="GO" id="GO:0008531">
    <property type="term" value="F:riboflavin kinase activity"/>
    <property type="evidence" value="ECO:0007669"/>
    <property type="project" value="UniProtKB-UniRule"/>
</dbReference>
<evidence type="ECO:0000259" key="15">
    <source>
        <dbReference type="SMART" id="SM00904"/>
    </source>
</evidence>
<dbReference type="InterPro" id="IPR015864">
    <property type="entry name" value="FAD_synthase"/>
</dbReference>
<evidence type="ECO:0000256" key="13">
    <source>
        <dbReference type="ARBA" id="ARBA00049494"/>
    </source>
</evidence>
<dbReference type="GO" id="GO:0006747">
    <property type="term" value="P:FAD biosynthetic process"/>
    <property type="evidence" value="ECO:0007669"/>
    <property type="project" value="UniProtKB-UniRule"/>
</dbReference>
<comment type="catalytic activity">
    <reaction evidence="13 14">
        <text>FMN + ATP + H(+) = FAD + diphosphate</text>
        <dbReference type="Rhea" id="RHEA:17237"/>
        <dbReference type="ChEBI" id="CHEBI:15378"/>
        <dbReference type="ChEBI" id="CHEBI:30616"/>
        <dbReference type="ChEBI" id="CHEBI:33019"/>
        <dbReference type="ChEBI" id="CHEBI:57692"/>
        <dbReference type="ChEBI" id="CHEBI:58210"/>
        <dbReference type="EC" id="2.7.7.2"/>
    </reaction>
</comment>
<proteinExistence type="inferred from homology"/>
<dbReference type="EC" id="2.7.7.2" evidence="14"/>
<evidence type="ECO:0000256" key="3">
    <source>
        <dbReference type="ARBA" id="ARBA00022630"/>
    </source>
</evidence>
<keyword evidence="10 14" id="KW-0067">ATP-binding</keyword>
<name>A0A7G5N244_9FIRM</name>
<dbReference type="InterPro" id="IPR015865">
    <property type="entry name" value="Riboflavin_kinase_bac/euk"/>
</dbReference>
<dbReference type="PANTHER" id="PTHR22749:SF6">
    <property type="entry name" value="RIBOFLAVIN KINASE"/>
    <property type="match status" value="1"/>
</dbReference>
<accession>A0A7G5N244</accession>
<comment type="pathway">
    <text evidence="2 14">Cofactor biosynthesis; FMN biosynthesis; FMN from riboflavin (ATP route): step 1/1.</text>
</comment>
<dbReference type="PANTHER" id="PTHR22749">
    <property type="entry name" value="RIBOFLAVIN KINASE/FMN ADENYLYLTRANSFERASE"/>
    <property type="match status" value="1"/>
</dbReference>
<dbReference type="EC" id="2.7.1.26" evidence="14"/>
<dbReference type="EMBL" id="CP039126">
    <property type="protein sequence ID" value="QMW80937.1"/>
    <property type="molecule type" value="Genomic_DNA"/>
</dbReference>
<dbReference type="Pfam" id="PF06574">
    <property type="entry name" value="FAD_syn"/>
    <property type="match status" value="1"/>
</dbReference>
<evidence type="ECO:0000256" key="12">
    <source>
        <dbReference type="ARBA" id="ARBA00047880"/>
    </source>
</evidence>
<comment type="catalytic activity">
    <reaction evidence="12 14">
        <text>riboflavin + ATP = FMN + ADP + H(+)</text>
        <dbReference type="Rhea" id="RHEA:14357"/>
        <dbReference type="ChEBI" id="CHEBI:15378"/>
        <dbReference type="ChEBI" id="CHEBI:30616"/>
        <dbReference type="ChEBI" id="CHEBI:57986"/>
        <dbReference type="ChEBI" id="CHEBI:58210"/>
        <dbReference type="ChEBI" id="CHEBI:456216"/>
        <dbReference type="EC" id="2.7.1.26"/>
    </reaction>
</comment>
<keyword evidence="11" id="KW-0511">Multifunctional enzyme</keyword>
<dbReference type="InterPro" id="IPR023465">
    <property type="entry name" value="Riboflavin_kinase_dom_sf"/>
</dbReference>
<keyword evidence="3 14" id="KW-0285">Flavoprotein</keyword>
<reference evidence="16 17" key="1">
    <citation type="submission" date="2019-04" db="EMBL/GenBank/DDBJ databases">
        <authorList>
            <person name="Schori C."/>
            <person name="Ahrens C."/>
        </authorList>
    </citation>
    <scope>NUCLEOTIDE SEQUENCE [LARGE SCALE GENOMIC DNA]</scope>
    <source>
        <strain evidence="16 17">DSM 2950</strain>
    </source>
</reference>
<organism evidence="16 17">
    <name type="scientific">Blautia producta</name>
    <dbReference type="NCBI Taxonomy" id="33035"/>
    <lineage>
        <taxon>Bacteria</taxon>
        <taxon>Bacillati</taxon>
        <taxon>Bacillota</taxon>
        <taxon>Clostridia</taxon>
        <taxon>Lachnospirales</taxon>
        <taxon>Lachnospiraceae</taxon>
        <taxon>Blautia</taxon>
    </lineage>
</organism>
<dbReference type="AlphaFoldDB" id="A0A7G5N244"/>
<dbReference type="UniPathway" id="UPA00276">
    <property type="reaction ID" value="UER00406"/>
</dbReference>
<dbReference type="GO" id="GO:0003919">
    <property type="term" value="F:FMN adenylyltransferase activity"/>
    <property type="evidence" value="ECO:0007669"/>
    <property type="project" value="UniProtKB-UniRule"/>
</dbReference>
<evidence type="ECO:0000313" key="17">
    <source>
        <dbReference type="Proteomes" id="UP000515789"/>
    </source>
</evidence>
<evidence type="ECO:0000256" key="10">
    <source>
        <dbReference type="ARBA" id="ARBA00022840"/>
    </source>
</evidence>
<dbReference type="SUPFAM" id="SSF52374">
    <property type="entry name" value="Nucleotidylyl transferase"/>
    <property type="match status" value="1"/>
</dbReference>
<evidence type="ECO:0000256" key="9">
    <source>
        <dbReference type="ARBA" id="ARBA00022827"/>
    </source>
</evidence>
<evidence type="ECO:0000256" key="8">
    <source>
        <dbReference type="ARBA" id="ARBA00022777"/>
    </source>
</evidence>
<protein>
    <recommendedName>
        <fullName evidence="14">Riboflavin biosynthesis protein</fullName>
    </recommendedName>
    <domain>
        <recommendedName>
            <fullName evidence="14">Riboflavin kinase</fullName>
            <ecNumber evidence="14">2.7.1.26</ecNumber>
        </recommendedName>
        <alternativeName>
            <fullName evidence="14">Flavokinase</fullName>
        </alternativeName>
    </domain>
    <domain>
        <recommendedName>
            <fullName evidence="14">FMN adenylyltransferase</fullName>
            <ecNumber evidence="14">2.7.7.2</ecNumber>
        </recommendedName>
        <alternativeName>
            <fullName evidence="14">FAD pyrophosphorylase</fullName>
        </alternativeName>
        <alternativeName>
            <fullName evidence="14">FAD synthase</fullName>
        </alternativeName>
    </domain>
</protein>
<dbReference type="GeneID" id="75053553"/>
<dbReference type="Gene3D" id="3.40.50.620">
    <property type="entry name" value="HUPs"/>
    <property type="match status" value="1"/>
</dbReference>
<dbReference type="Pfam" id="PF01687">
    <property type="entry name" value="Flavokinase"/>
    <property type="match status" value="1"/>
</dbReference>
<dbReference type="Proteomes" id="UP000515789">
    <property type="component" value="Chromosome"/>
</dbReference>
<keyword evidence="6 14" id="KW-0548">Nucleotidyltransferase</keyword>
<dbReference type="InterPro" id="IPR002606">
    <property type="entry name" value="Riboflavin_kinase_bac"/>
</dbReference>
<evidence type="ECO:0000256" key="4">
    <source>
        <dbReference type="ARBA" id="ARBA00022643"/>
    </source>
</evidence>
<evidence type="ECO:0000313" key="16">
    <source>
        <dbReference type="EMBL" id="QMW80937.1"/>
    </source>
</evidence>
<evidence type="ECO:0000256" key="5">
    <source>
        <dbReference type="ARBA" id="ARBA00022679"/>
    </source>
</evidence>
<dbReference type="SUPFAM" id="SSF82114">
    <property type="entry name" value="Riboflavin kinase-like"/>
    <property type="match status" value="1"/>
</dbReference>
<sequence>MERYKEPVQMENTCVAYGCFDSIHKGHLAIAKKLVEIAKEKKINSVIVSIPKDGDVFTTEEEKEYLLKDTGVEALVTCNDLVENVLEETVIKQLGAKVVVTGEHSSELSNIKSIAKKYNIEVVIVDSEKYEDKVISMNMIQEAFDDCDYVKMSQLLGHPYIMLGEVVHGKALGRTVGMPTANLQVSDQKVKPLSGVYCTRVVLENEMFKAMTNIGKRPSVDTYDYKTIEAFILDFARDIYGKKLVLEVHKFVRGVIKFNNLDEVQAQVQKDIQEVRDFL</sequence>